<evidence type="ECO:0000313" key="3">
    <source>
        <dbReference type="Proteomes" id="UP000238916"/>
    </source>
</evidence>
<feature type="coiled-coil region" evidence="1">
    <location>
        <begin position="29"/>
        <end position="56"/>
    </location>
</feature>
<name>A0A2U3KDN9_9FIRM</name>
<evidence type="ECO:0000256" key="1">
    <source>
        <dbReference type="SAM" id="Coils"/>
    </source>
</evidence>
<dbReference type="AlphaFoldDB" id="A0A2U3KDN9"/>
<protein>
    <submittedName>
        <fullName evidence="2">Transcriptional regulator, MerR family</fullName>
    </submittedName>
</protein>
<keyword evidence="1" id="KW-0175">Coiled coil</keyword>
<accession>A0A2U3KDN9</accession>
<reference evidence="3" key="1">
    <citation type="submission" date="2018-02" db="EMBL/GenBank/DDBJ databases">
        <authorList>
            <person name="Hausmann B."/>
        </authorList>
    </citation>
    <scope>NUCLEOTIDE SEQUENCE [LARGE SCALE GENOMIC DNA]</scope>
    <source>
        <strain evidence="3">Peat soil MAG SbF1</strain>
    </source>
</reference>
<dbReference type="Gene3D" id="1.10.1660.10">
    <property type="match status" value="1"/>
</dbReference>
<organism evidence="2 3">
    <name type="scientific">Candidatus Desulfosporosinus infrequens</name>
    <dbReference type="NCBI Taxonomy" id="2043169"/>
    <lineage>
        <taxon>Bacteria</taxon>
        <taxon>Bacillati</taxon>
        <taxon>Bacillota</taxon>
        <taxon>Clostridia</taxon>
        <taxon>Eubacteriales</taxon>
        <taxon>Desulfitobacteriaceae</taxon>
        <taxon>Desulfosporosinus</taxon>
    </lineage>
</organism>
<evidence type="ECO:0000313" key="2">
    <source>
        <dbReference type="EMBL" id="SPF37748.1"/>
    </source>
</evidence>
<dbReference type="EMBL" id="OMOF01000098">
    <property type="protein sequence ID" value="SPF37748.1"/>
    <property type="molecule type" value="Genomic_DNA"/>
</dbReference>
<proteinExistence type="predicted"/>
<dbReference type="SUPFAM" id="SSF46955">
    <property type="entry name" value="Putative DNA-binding domain"/>
    <property type="match status" value="1"/>
</dbReference>
<gene>
    <name evidence="2" type="ORF">SBF1_1870008</name>
</gene>
<dbReference type="InterPro" id="IPR009061">
    <property type="entry name" value="DNA-bd_dom_put_sf"/>
</dbReference>
<sequence>MRTAGMSISYIRDYMNLCMEGPSSISKRKEIILLQKNILEEQKKKLNDNLKVINWKPKYYQKLEDKEPEEYASIIAEERATAAYGRMIKLLKTKQ</sequence>
<dbReference type="Proteomes" id="UP000238916">
    <property type="component" value="Unassembled WGS sequence"/>
</dbReference>